<dbReference type="EMBL" id="KF456932">
    <property type="status" value="NOT_ANNOTATED_CDS"/>
    <property type="molecule type" value="Genomic_DNA"/>
</dbReference>
<protein>
    <submittedName>
        <fullName evidence="1">ADP ribosylation factor guanine nucleotide exchange factor 2</fullName>
    </submittedName>
    <submittedName>
        <fullName evidence="1">ARF guanine nucleotide exchange factor 2</fullName>
    </submittedName>
</protein>
<dbReference type="EMBL" id="AL049537">
    <property type="status" value="NOT_ANNOTATED_CDS"/>
    <property type="molecule type" value="Genomic_DNA"/>
</dbReference>
<evidence type="ECO:0000313" key="2">
    <source>
        <dbReference type="Proteomes" id="UP000005640"/>
    </source>
</evidence>
<keyword evidence="2" id="KW-1185">Reference proteome</keyword>
<reference evidence="1 2" key="1">
    <citation type="journal article" date="2001" name="Nature">
        <title>Initial sequencing and analysis of the human genome.</title>
        <authorList>
            <consortium name="International Human Genome Sequencing Consortium"/>
            <person name="Lander E.S."/>
            <person name="Linton L.M."/>
            <person name="Birren B."/>
            <person name="Nusbaum C."/>
            <person name="Zody M.C."/>
            <person name="Baldwin J."/>
            <person name="Devon K."/>
            <person name="Dewar K."/>
            <person name="Doyle M."/>
            <person name="FitzHugh W."/>
            <person name="Funke R."/>
            <person name="Gage D."/>
            <person name="Harris K."/>
            <person name="Heaford A."/>
            <person name="Howland J."/>
            <person name="Kann L."/>
            <person name="Lehoczky J."/>
            <person name="LeVine R."/>
            <person name="McEwan P."/>
            <person name="McKernan K."/>
            <person name="Meldrim J."/>
            <person name="Mesirov J.P."/>
            <person name="Miranda C."/>
            <person name="Morris W."/>
            <person name="Naylor J."/>
            <person name="Raymond C."/>
            <person name="Rosetti M."/>
            <person name="Santos R."/>
            <person name="Sheridan A."/>
            <person name="Sougnez C."/>
            <person name="Stange-Thomann N."/>
            <person name="Stojanovic N."/>
            <person name="Subramanian A."/>
            <person name="Wyman D."/>
            <person name="Rogers J."/>
            <person name="Sulston J."/>
            <person name="Ainscough R."/>
            <person name="Beck S."/>
            <person name="Bentley D."/>
            <person name="Burton J."/>
            <person name="Clee C."/>
            <person name="Carter N."/>
            <person name="Coulson A."/>
            <person name="Deadman R."/>
            <person name="Deloukas P."/>
            <person name="Dunham A."/>
            <person name="Dunham I."/>
            <person name="Durbin R."/>
            <person name="French L."/>
            <person name="Grafham D."/>
            <person name="Gregory S."/>
            <person name="Hubbard T."/>
            <person name="Humphray S."/>
            <person name="Hunt A."/>
            <person name="Jones M."/>
            <person name="Lloyd C."/>
            <person name="McMurray A."/>
            <person name="Matthews L."/>
            <person name="Mercer S."/>
            <person name="Milne S."/>
            <person name="Mullikin J.C."/>
            <person name="Mungall A."/>
            <person name="Plumb R."/>
            <person name="Ross M."/>
            <person name="Shownkeen R."/>
            <person name="Sims S."/>
            <person name="Waterston R.H."/>
            <person name="Wilson R.K."/>
            <person name="Hillier L.W."/>
            <person name="McPherson J.D."/>
            <person name="Marra M.A."/>
            <person name="Mardis E.R."/>
            <person name="Fulton L.A."/>
            <person name="Chinwalla A.T."/>
            <person name="Pepin K.H."/>
            <person name="Gish W.R."/>
            <person name="Chissoe S.L."/>
            <person name="Wendl M.C."/>
            <person name="Delehaunty K.D."/>
            <person name="Miner T.L."/>
            <person name="Delehaunty A."/>
            <person name="Kramer J.B."/>
            <person name="Cook L.L."/>
            <person name="Fulton R.S."/>
            <person name="Johnson D.L."/>
            <person name="Minx P.J."/>
            <person name="Clifton S.W."/>
            <person name="Hawkins T."/>
            <person name="Branscomb E."/>
            <person name="Predki P."/>
            <person name="Richardson P."/>
            <person name="Wenning S."/>
            <person name="Slezak T."/>
            <person name="Doggett N."/>
            <person name="Cheng J.F."/>
            <person name="Olsen A."/>
            <person name="Lucas S."/>
            <person name="Elkin C."/>
            <person name="Uberbacher E."/>
            <person name="Frazier M."/>
            <person name="Gibbs R.A."/>
            <person name="Muzny D.M."/>
            <person name="Scherer S.E."/>
            <person name="Bouck J.B."/>
            <person name="Sodergren E.J."/>
            <person name="Worley K.C."/>
            <person name="Rives C.M."/>
            <person name="Gorrell J.H."/>
            <person name="Metzker M.L."/>
            <person name="Naylor S.L."/>
            <person name="Kucherlapati R.S."/>
            <person name="Nelson D.L."/>
            <person name="Weinstock G.M."/>
            <person name="Sakaki Y."/>
            <person name="Fujiyama A."/>
            <person name="Hattori M."/>
            <person name="Yada T."/>
            <person name="Toyoda A."/>
            <person name="Itoh T."/>
            <person name="Kawagoe C."/>
            <person name="Watanabe H."/>
            <person name="Totoki Y."/>
            <person name="Taylor T."/>
            <person name="Weissenbach J."/>
            <person name="Heilig R."/>
            <person name="Saurin W."/>
            <person name="Artiguenave F."/>
            <person name="Brottier P."/>
            <person name="Bruls T."/>
            <person name="Pelletier E."/>
            <person name="Robert C."/>
            <person name="Wincker P."/>
            <person name="Smith D.R."/>
            <person name="Doucette-Stamm L."/>
            <person name="Rubenfield M."/>
            <person name="Weinstock K."/>
            <person name="Lee H.M."/>
            <person name="Dubois J."/>
            <person name="Rosenthal A."/>
            <person name="Platzer M."/>
            <person name="Nyakatura G."/>
            <person name="Taudien S."/>
            <person name="Rump A."/>
            <person name="Yang H."/>
            <person name="Yu J."/>
            <person name="Wang J."/>
            <person name="Huang G."/>
            <person name="Gu J."/>
            <person name="Hood L."/>
            <person name="Rowen L."/>
            <person name="Madan A."/>
            <person name="Qin S."/>
            <person name="Davis R.W."/>
            <person name="Federspiel N.A."/>
            <person name="Abola A.P."/>
            <person name="Proctor M.J."/>
            <person name="Myers R.M."/>
            <person name="Schmutz J."/>
            <person name="Dickson M."/>
            <person name="Grimwood J."/>
            <person name="Cox D.R."/>
            <person name="Olson M.V."/>
            <person name="Kaul R."/>
            <person name="Raymond C."/>
            <person name="Shimizu N."/>
            <person name="Kawasaki K."/>
            <person name="Minoshima S."/>
            <person name="Evans G.A."/>
            <person name="Athanasiou M."/>
            <person name="Schultz R."/>
            <person name="Roe B.A."/>
            <person name="Chen F."/>
            <person name="Pan H."/>
            <person name="Ramser J."/>
            <person name="Lehrach H."/>
            <person name="Reinhardt R."/>
            <person name="McCombie W.R."/>
            <person name="de la Bastide M."/>
            <person name="Dedhia N."/>
            <person name="Blocker H."/>
            <person name="Hornischer K."/>
            <person name="Nordsiek G."/>
            <person name="Agarwala R."/>
            <person name="Aravind L."/>
            <person name="Bailey J.A."/>
            <person name="Bateman A."/>
            <person name="Batzoglou S."/>
            <person name="Birney E."/>
            <person name="Bork P."/>
            <person name="Brown D.G."/>
            <person name="Burge C.B."/>
            <person name="Cerutti L."/>
            <person name="Chen H.C."/>
            <person name="Church D."/>
            <person name="Clamp M."/>
            <person name="Copley R.R."/>
            <person name="Doerks T."/>
            <person name="Eddy S.R."/>
            <person name="Eichler E.E."/>
            <person name="Furey T.S."/>
            <person name="Galagan J."/>
            <person name="Gilbert J.G."/>
            <person name="Harmon C."/>
            <person name="Hayashizaki Y."/>
            <person name="Haussler D."/>
            <person name="Hermjakob H."/>
            <person name="Hokamp K."/>
            <person name="Jang W."/>
            <person name="Johnson L.S."/>
            <person name="Jones T.A."/>
            <person name="Kasif S."/>
            <person name="Kaspryzk A."/>
            <person name="Kennedy S."/>
            <person name="Kent W.J."/>
            <person name="Kitts P."/>
            <person name="Koonin E.V."/>
            <person name="Korf I."/>
            <person name="Kulp D."/>
            <person name="Lancet D."/>
            <person name="Lowe T.M."/>
            <person name="McLysaght A."/>
            <person name="Mikkelsen T."/>
            <person name="Moran J.V."/>
            <person name="Mulder N."/>
            <person name="Pollara V.J."/>
            <person name="Ponting C.P."/>
            <person name="Schuler G."/>
            <person name="Schultz J."/>
            <person name="Slater G."/>
            <person name="Smit A.F."/>
            <person name="Stupka E."/>
            <person name="Szustakowski J."/>
            <person name="Thierry-Mieg D."/>
            <person name="Thierry-Mieg J."/>
            <person name="Wagner L."/>
            <person name="Wallis J."/>
            <person name="Wheeler R."/>
            <person name="Williams A."/>
            <person name="Wolf Y.I."/>
            <person name="Wolfe K.H."/>
            <person name="Yang S.P."/>
            <person name="Yeh R.F."/>
            <person name="Collins F."/>
            <person name="Guyer M.S."/>
            <person name="Peterson J."/>
            <person name="Felsenfeld A."/>
            <person name="Wetterstrand K.A."/>
            <person name="Patrinos A."/>
            <person name="Morgan M.J."/>
            <person name="de Jong P."/>
            <person name="Catanese J.J."/>
            <person name="Osoegawa K."/>
            <person name="Shizuya H."/>
            <person name="Choi S."/>
            <person name="Chen Y.J."/>
        </authorList>
    </citation>
    <scope>NUCLEOTIDE SEQUENCE [LARGE SCALE GENOMIC DNA]</scope>
</reference>
<evidence type="ECO:0007829" key="4">
    <source>
        <dbReference type="ProteomicsDB" id="A0A7P0TAV0"/>
    </source>
</evidence>
<reference evidence="1 2" key="2">
    <citation type="journal article" date="2001" name="Nature">
        <title>The DNA sequence and comparative analysis of human chromosome 20.</title>
        <authorList>
            <person name="Deloukas P."/>
            <person name="Matthews L.H."/>
            <person name="Ashurst J."/>
            <person name="Burton J."/>
            <person name="Gilbert J.G."/>
            <person name="Jones M."/>
            <person name="Stavrides G."/>
            <person name="Almeida J.P."/>
            <person name="Babbage A.K."/>
            <person name="Bagguley C.L."/>
            <person name="Bailey J."/>
            <person name="Barlow K.F."/>
            <person name="Bates K.N."/>
            <person name="Beard L.M."/>
            <person name="Beare D.M."/>
            <person name="Beasley O.P."/>
            <person name="Bird C.P."/>
            <person name="Blakey S.E."/>
            <person name="Bridgeman A.M."/>
            <person name="Brown A.J."/>
            <person name="Buck D."/>
            <person name="Burrill W."/>
            <person name="Butler A.P."/>
            <person name="Carder C."/>
            <person name="Carter N.P."/>
            <person name="Chapman J.C."/>
            <person name="Clamp M."/>
            <person name="Clark G."/>
            <person name="Clark L.N."/>
            <person name="Clark S.Y."/>
            <person name="Clee C.M."/>
            <person name="Clegg S."/>
            <person name="Cobley V.E."/>
            <person name="Collier R.E."/>
            <person name="Connor R."/>
            <person name="Corby N.R."/>
            <person name="Coulson A."/>
            <person name="Coville G.J."/>
            <person name="Deadman R."/>
            <person name="Dhami P."/>
            <person name="Dunn M."/>
            <person name="Ellington A.G."/>
            <person name="Frankland J.A."/>
            <person name="Fraser A."/>
            <person name="French L."/>
            <person name="Garner P."/>
            <person name="Grafham D.V."/>
            <person name="Griffiths C."/>
            <person name="Griffiths M.N."/>
            <person name="Gwilliam R."/>
            <person name="Hall R.E."/>
            <person name="Hammond S."/>
            <person name="Harley J.L."/>
            <person name="Heath P.D."/>
            <person name="Ho S."/>
            <person name="Holden J.L."/>
            <person name="Howden P.J."/>
            <person name="Huckle E."/>
            <person name="Hunt A.R."/>
            <person name="Hunt S.E."/>
            <person name="Jekosch K."/>
            <person name="Johnson C.M."/>
            <person name="Johnson D."/>
            <person name="Kay M.P."/>
            <person name="Kimberley A.M."/>
            <person name="King A."/>
            <person name="Knights A."/>
            <person name="Laird G.K."/>
            <person name="Lawlor S."/>
            <person name="Lehvaslaiho M.H."/>
            <person name="Leversha M."/>
            <person name="Lloyd C."/>
            <person name="Lloyd D.M."/>
            <person name="Lovell J.D."/>
            <person name="Marsh V.L."/>
            <person name="Martin S.L."/>
            <person name="McConnachie L.J."/>
            <person name="McLay K."/>
            <person name="McMurray A.A."/>
            <person name="Milne S."/>
            <person name="Mistry D."/>
            <person name="Moore M.J."/>
            <person name="Mullikin J.C."/>
            <person name="Nickerson T."/>
            <person name="Oliver K."/>
            <person name="Parker A."/>
            <person name="Patel R."/>
            <person name="Pearce T.A."/>
            <person name="Peck A.I."/>
            <person name="Phillimore B.J."/>
            <person name="Prathalingam S.R."/>
            <person name="Plumb R.W."/>
            <person name="Ramsay H."/>
            <person name="Rice C.M."/>
            <person name="Ross M.T."/>
            <person name="Scott C.E."/>
            <person name="Sehra H.K."/>
            <person name="Shownkeen R."/>
            <person name="Sims S."/>
            <person name="Skuce C.D."/>
            <person name="Smith M.L."/>
            <person name="Soderlund C."/>
            <person name="Steward C.A."/>
            <person name="Sulston J.E."/>
            <person name="Swann M."/>
            <person name="Sycamore N."/>
            <person name="Taylor R."/>
            <person name="Tee L."/>
            <person name="Thomas D.W."/>
            <person name="Thorpe A."/>
            <person name="Tracey A."/>
            <person name="Tromans A.C."/>
            <person name="Vaudin M."/>
            <person name="Wall M."/>
            <person name="Wallis J.M."/>
            <person name="Whitehead S.L."/>
            <person name="Whittaker P."/>
            <person name="Willey D.L."/>
            <person name="Williams L."/>
            <person name="Williams S.A."/>
            <person name="Wilming L."/>
            <person name="Wray P.W."/>
            <person name="Hubbard T."/>
            <person name="Durbin R.M."/>
            <person name="Bentley D.R."/>
            <person name="Beck S."/>
            <person name="Rogers J."/>
        </authorList>
    </citation>
    <scope>NUCLEOTIDE SEQUENCE [LARGE SCALE GENOMIC DNA]</scope>
</reference>
<dbReference type="Proteomes" id="UP000005640">
    <property type="component" value="Chromosome 20"/>
</dbReference>
<keyword evidence="3 4" id="KW-1267">Proteomics identification</keyword>
<reference evidence="1 2" key="3">
    <citation type="journal article" date="2004" name="Nature">
        <title>Finishing the euchromatic sequence of the human genome.</title>
        <authorList>
            <consortium name="International Human Genome Sequencing Consortium"/>
        </authorList>
    </citation>
    <scope>NUCLEOTIDE SEQUENCE [LARGE SCALE GENOMIC DNA]</scope>
</reference>
<dbReference type="Ensembl" id="ENST00000681399.1">
    <property type="protein sequence ID" value="ENSP00000506363.1"/>
    <property type="gene ID" value="ENSG00000124198.11"/>
</dbReference>
<organism evidence="1 2">
    <name type="scientific">Homo sapiens</name>
    <name type="common">Human</name>
    <dbReference type="NCBI Taxonomy" id="9606"/>
    <lineage>
        <taxon>Eukaryota</taxon>
        <taxon>Metazoa</taxon>
        <taxon>Chordata</taxon>
        <taxon>Craniata</taxon>
        <taxon>Vertebrata</taxon>
        <taxon>Euteleostomi</taxon>
        <taxon>Mammalia</taxon>
        <taxon>Eutheria</taxon>
        <taxon>Euarchontoglires</taxon>
        <taxon>Primates</taxon>
        <taxon>Haplorrhini</taxon>
        <taxon>Catarrhini</taxon>
        <taxon>Hominidae</taxon>
        <taxon>Homo</taxon>
    </lineage>
</organism>
<sequence length="53" mass="6348">MQESQTKSMFVSRALEKILADKEVKRPQHSQLRRACQVALETHRIRAHHWQRP</sequence>
<reference evidence="1" key="4">
    <citation type="submission" date="2025-08" db="UniProtKB">
        <authorList>
            <consortium name="Ensembl"/>
        </authorList>
    </citation>
    <scope>IDENTIFICATION</scope>
</reference>
<dbReference type="OpenTargets" id="ENSG00000124198"/>
<dbReference type="AlphaFoldDB" id="A0A7P0TAV0"/>
<dbReference type="Bgee" id="ENSG00000124198">
    <property type="expression patterns" value="Expressed in cartilage tissue and 210 other cell types or tissues"/>
</dbReference>
<accession>A0A7P0TAV0</accession>
<dbReference type="OrthoDB" id="18431at2759"/>
<dbReference type="SMR" id="A0A7P0TAV0"/>
<name>A0A7P0TAV0_HUMAN</name>
<dbReference type="EMBL" id="AL121903">
    <property type="status" value="NOT_ANNOTATED_CDS"/>
    <property type="molecule type" value="Genomic_DNA"/>
</dbReference>
<dbReference type="HGNC" id="HGNC:15853">
    <property type="gene designation" value="ARFGEF2"/>
</dbReference>
<dbReference type="GeneTree" id="ENSGT00940000158950"/>
<evidence type="ECO:0007829" key="3">
    <source>
        <dbReference type="PeptideAtlas" id="A0A7P0TAV0"/>
    </source>
</evidence>
<dbReference type="Ensembl" id="ENST00000681399.1">
    <property type="protein sequence ID" value="ENSP00000506363.1"/>
    <property type="gene ID" value="ENSG00000124198.10"/>
</dbReference>
<reference evidence="1" key="5">
    <citation type="submission" date="2025-09" db="UniProtKB">
        <authorList>
            <consortium name="Ensembl"/>
        </authorList>
    </citation>
    <scope>IDENTIFICATION</scope>
</reference>
<evidence type="ECO:0000313" key="1">
    <source>
        <dbReference type="Ensembl" id="ENSP00000506363.1"/>
    </source>
</evidence>
<proteinExistence type="evidence at protein level"/>
<gene>
    <name evidence="1" type="primary">ARFGEF2</name>
</gene>